<dbReference type="KEGG" id="psyt:DSAG12_03303"/>
<protein>
    <submittedName>
        <fullName evidence="1">Uncharacterized protein</fullName>
    </submittedName>
</protein>
<gene>
    <name evidence="1" type="ORF">DSAG12_03303</name>
</gene>
<sequence>MNLQATTDNSLERVYSPDIPPQIELYIAKSLKNDLIDPMIIDYAKWNDIYLTFVPVLPRPLKEYDFFESSQIEANDALK</sequence>
<organism evidence="1 2">
    <name type="scientific">Promethearchaeum syntrophicum</name>
    <dbReference type="NCBI Taxonomy" id="2594042"/>
    <lineage>
        <taxon>Archaea</taxon>
        <taxon>Promethearchaeati</taxon>
        <taxon>Promethearchaeota</taxon>
        <taxon>Promethearchaeia</taxon>
        <taxon>Promethearchaeales</taxon>
        <taxon>Promethearchaeaceae</taxon>
        <taxon>Promethearchaeum</taxon>
    </lineage>
</organism>
<name>A0A5B9DFF8_9ARCH</name>
<keyword evidence="2" id="KW-1185">Reference proteome</keyword>
<dbReference type="EMBL" id="CP042905">
    <property type="protein sequence ID" value="QEE17466.2"/>
    <property type="molecule type" value="Genomic_DNA"/>
</dbReference>
<proteinExistence type="predicted"/>
<accession>A0A5B9DFF8</accession>
<evidence type="ECO:0000313" key="2">
    <source>
        <dbReference type="Proteomes" id="UP000321408"/>
    </source>
</evidence>
<reference evidence="1 2" key="2">
    <citation type="journal article" date="2024" name="Int. J. Syst. Evol. Microbiol.">
        <title>Promethearchaeum syntrophicum gen. nov., sp. nov., an anaerobic, obligately syntrophic archaeon, the first isolate of the lineage 'Asgard' archaea, and proposal of the new archaeal phylum Promethearchaeota phyl. nov. and kingdom Promethearchaeati regn. nov.</title>
        <authorList>
            <person name="Imachi H."/>
            <person name="Nobu M.K."/>
            <person name="Kato S."/>
            <person name="Takaki Y."/>
            <person name="Miyazaki M."/>
            <person name="Miyata M."/>
            <person name="Ogawara M."/>
            <person name="Saito Y."/>
            <person name="Sakai S."/>
            <person name="Tahara Y.O."/>
            <person name="Takano Y."/>
            <person name="Tasumi E."/>
            <person name="Uematsu K."/>
            <person name="Yoshimura T."/>
            <person name="Itoh T."/>
            <person name="Ohkuma M."/>
            <person name="Takai K."/>
        </authorList>
    </citation>
    <scope>NUCLEOTIDE SEQUENCE [LARGE SCALE GENOMIC DNA]</scope>
    <source>
        <strain evidence="1 2">MK-D1</strain>
    </source>
</reference>
<dbReference type="Proteomes" id="UP000321408">
    <property type="component" value="Chromosome"/>
</dbReference>
<evidence type="ECO:0000313" key="1">
    <source>
        <dbReference type="EMBL" id="QEE17466.2"/>
    </source>
</evidence>
<dbReference type="AlphaFoldDB" id="A0A5B9DFF8"/>
<reference evidence="1 2" key="1">
    <citation type="journal article" date="2020" name="Nature">
        <title>Isolation of an archaeon at the prokaryote-eukaryote interface.</title>
        <authorList>
            <person name="Imachi H."/>
            <person name="Nobu M.K."/>
            <person name="Nakahara N."/>
            <person name="Morono Y."/>
            <person name="Ogawara M."/>
            <person name="Takaki Y."/>
            <person name="Takano Y."/>
            <person name="Uematsu K."/>
            <person name="Ikuta T."/>
            <person name="Ito M."/>
            <person name="Matsui Y."/>
            <person name="Miyazaki M."/>
            <person name="Murata K."/>
            <person name="Saito Y."/>
            <person name="Sakai S."/>
            <person name="Song C."/>
            <person name="Tasumi E."/>
            <person name="Yamanaka Y."/>
            <person name="Yamaguchi T."/>
            <person name="Kamagata Y."/>
            <person name="Tamaki H."/>
            <person name="Takai K."/>
        </authorList>
    </citation>
    <scope>NUCLEOTIDE SEQUENCE [LARGE SCALE GENOMIC DNA]</scope>
    <source>
        <strain evidence="1 2">MK-D1</strain>
    </source>
</reference>